<evidence type="ECO:0000259" key="9">
    <source>
        <dbReference type="Pfam" id="PF01095"/>
    </source>
</evidence>
<name>A0A5J9UYE3_9POAL</name>
<accession>A0A5J9UYE3</accession>
<dbReference type="InterPro" id="IPR000070">
    <property type="entry name" value="Pectinesterase_cat"/>
</dbReference>
<evidence type="ECO:0000256" key="8">
    <source>
        <dbReference type="RuleBase" id="RU000589"/>
    </source>
</evidence>
<evidence type="ECO:0000256" key="6">
    <source>
        <dbReference type="ARBA" id="ARBA00047928"/>
    </source>
</evidence>
<dbReference type="Gene3D" id="2.160.20.10">
    <property type="entry name" value="Single-stranded right-handed beta-helix, Pectin lyase-like"/>
    <property type="match status" value="1"/>
</dbReference>
<comment type="pathway">
    <text evidence="1 8">Glycan metabolism; pectin degradation; 2-dehydro-3-deoxy-D-gluconate from pectin: step 1/5.</text>
</comment>
<feature type="active site" evidence="7">
    <location>
        <position position="222"/>
    </location>
</feature>
<evidence type="ECO:0000256" key="2">
    <source>
        <dbReference type="ARBA" id="ARBA00008891"/>
    </source>
</evidence>
<keyword evidence="11" id="KW-1185">Reference proteome</keyword>
<evidence type="ECO:0000256" key="4">
    <source>
        <dbReference type="ARBA" id="ARBA00022801"/>
    </source>
</evidence>
<organism evidence="10 11">
    <name type="scientific">Eragrostis curvula</name>
    <name type="common">weeping love grass</name>
    <dbReference type="NCBI Taxonomy" id="38414"/>
    <lineage>
        <taxon>Eukaryota</taxon>
        <taxon>Viridiplantae</taxon>
        <taxon>Streptophyta</taxon>
        <taxon>Embryophyta</taxon>
        <taxon>Tracheophyta</taxon>
        <taxon>Spermatophyta</taxon>
        <taxon>Magnoliopsida</taxon>
        <taxon>Liliopsida</taxon>
        <taxon>Poales</taxon>
        <taxon>Poaceae</taxon>
        <taxon>PACMAD clade</taxon>
        <taxon>Chloridoideae</taxon>
        <taxon>Eragrostideae</taxon>
        <taxon>Eragrostidinae</taxon>
        <taxon>Eragrostis</taxon>
    </lineage>
</organism>
<evidence type="ECO:0000256" key="3">
    <source>
        <dbReference type="ARBA" id="ARBA00013229"/>
    </source>
</evidence>
<reference evidence="10 11" key="1">
    <citation type="journal article" date="2019" name="Sci. Rep.">
        <title>A high-quality genome of Eragrostis curvula grass provides insights into Poaceae evolution and supports new strategies to enhance forage quality.</title>
        <authorList>
            <person name="Carballo J."/>
            <person name="Santos B.A.C.M."/>
            <person name="Zappacosta D."/>
            <person name="Garbus I."/>
            <person name="Selva J.P."/>
            <person name="Gallo C.A."/>
            <person name="Diaz A."/>
            <person name="Albertini E."/>
            <person name="Caccamo M."/>
            <person name="Echenique V."/>
        </authorList>
    </citation>
    <scope>NUCLEOTIDE SEQUENCE [LARGE SCALE GENOMIC DNA]</scope>
    <source>
        <strain evidence="11">cv. Victoria</strain>
        <tissue evidence="10">Leaf</tissue>
    </source>
</reference>
<dbReference type="Proteomes" id="UP000324897">
    <property type="component" value="Chromosome 1"/>
</dbReference>
<dbReference type="InterPro" id="IPR012334">
    <property type="entry name" value="Pectin_lyas_fold"/>
</dbReference>
<sequence length="373" mass="40347">EETYFVLIPSPGGLTVLGSQWAPSLQDDGFDKWVLLQQSDSNKDIKGEEKDAALSSAEAKRVNNEIDQTNDLGGENGYYTTISEAIANIPDNNTKRYTLILKAGTVFREKVFLNRSKPFVTLKSDPTNPATIVWNDTATTLGKDNKPLGNVGSSTVTIESDYFIAYNVIFKNDAPKGQASALRVSGTKATFYNSTIDGGQGALYDQKGLHYFKSCTIKGTVDFIFGLAKSLYEDCNIVSVNKDITAVSTAPPQQPLAGKPVKVAGGESGFSFKNCTINGDGQQIYLGRVSGGSPVVYSFSEIGKEIVPISWARRKIQKPESGIYYGDFKCYGPGFDAIKKAKWSLALTEAQAKPFIGTSFISGDSWILALPPS</sequence>
<dbReference type="Pfam" id="PF01095">
    <property type="entry name" value="Pectinesterase"/>
    <property type="match status" value="1"/>
</dbReference>
<gene>
    <name evidence="10" type="ORF">EJB05_19824</name>
</gene>
<protein>
    <recommendedName>
        <fullName evidence="3 8">Pectinesterase</fullName>
        <ecNumber evidence="3 8">3.1.1.11</ecNumber>
    </recommendedName>
</protein>
<dbReference type="AlphaFoldDB" id="A0A5J9UYE3"/>
<dbReference type="SUPFAM" id="SSF51126">
    <property type="entry name" value="Pectin lyase-like"/>
    <property type="match status" value="1"/>
</dbReference>
<evidence type="ECO:0000256" key="5">
    <source>
        <dbReference type="ARBA" id="ARBA00023085"/>
    </source>
</evidence>
<feature type="domain" description="Pectinesterase catalytic" evidence="9">
    <location>
        <begin position="76"/>
        <end position="364"/>
    </location>
</feature>
<keyword evidence="4 8" id="KW-0378">Hydrolase</keyword>
<dbReference type="GO" id="GO:0045490">
    <property type="term" value="P:pectin catabolic process"/>
    <property type="evidence" value="ECO:0007669"/>
    <property type="project" value="UniProtKB-UniRule"/>
</dbReference>
<dbReference type="InterPro" id="IPR033131">
    <property type="entry name" value="Pectinesterase_Asp_AS"/>
</dbReference>
<dbReference type="Gramene" id="TVU28311">
    <property type="protein sequence ID" value="TVU28311"/>
    <property type="gene ID" value="EJB05_19824"/>
</dbReference>
<dbReference type="EMBL" id="RWGY01000011">
    <property type="protein sequence ID" value="TVU28311.1"/>
    <property type="molecule type" value="Genomic_DNA"/>
</dbReference>
<evidence type="ECO:0000313" key="10">
    <source>
        <dbReference type="EMBL" id="TVU28311.1"/>
    </source>
</evidence>
<feature type="non-terminal residue" evidence="10">
    <location>
        <position position="1"/>
    </location>
</feature>
<proteinExistence type="inferred from homology"/>
<comment type="similarity">
    <text evidence="2">Belongs to the pectinesterase family.</text>
</comment>
<evidence type="ECO:0000313" key="11">
    <source>
        <dbReference type="Proteomes" id="UP000324897"/>
    </source>
</evidence>
<comment type="catalytic activity">
    <reaction evidence="6 8">
        <text>[(1-&gt;4)-alpha-D-galacturonosyl methyl ester](n) + n H2O = [(1-&gt;4)-alpha-D-galacturonosyl](n) + n methanol + n H(+)</text>
        <dbReference type="Rhea" id="RHEA:22380"/>
        <dbReference type="Rhea" id="RHEA-COMP:14570"/>
        <dbReference type="Rhea" id="RHEA-COMP:14573"/>
        <dbReference type="ChEBI" id="CHEBI:15377"/>
        <dbReference type="ChEBI" id="CHEBI:15378"/>
        <dbReference type="ChEBI" id="CHEBI:17790"/>
        <dbReference type="ChEBI" id="CHEBI:140522"/>
        <dbReference type="ChEBI" id="CHEBI:140523"/>
        <dbReference type="EC" id="3.1.1.11"/>
    </reaction>
</comment>
<dbReference type="EC" id="3.1.1.11" evidence="3 8"/>
<dbReference type="PANTHER" id="PTHR31321">
    <property type="entry name" value="ACYL-COA THIOESTER HYDROLASE YBHC-RELATED"/>
    <property type="match status" value="1"/>
</dbReference>
<dbReference type="GO" id="GO:0042545">
    <property type="term" value="P:cell wall modification"/>
    <property type="evidence" value="ECO:0007669"/>
    <property type="project" value="UniProtKB-UniRule"/>
</dbReference>
<keyword evidence="5 8" id="KW-0063">Aspartyl esterase</keyword>
<evidence type="ECO:0000256" key="7">
    <source>
        <dbReference type="PROSITE-ProRule" id="PRU10040"/>
    </source>
</evidence>
<dbReference type="GO" id="GO:0030599">
    <property type="term" value="F:pectinesterase activity"/>
    <property type="evidence" value="ECO:0007669"/>
    <property type="project" value="UniProtKB-UniRule"/>
</dbReference>
<dbReference type="PANTHER" id="PTHR31321:SF135">
    <property type="entry name" value="OS11G0659600 PROTEIN"/>
    <property type="match status" value="1"/>
</dbReference>
<evidence type="ECO:0000256" key="1">
    <source>
        <dbReference type="ARBA" id="ARBA00005184"/>
    </source>
</evidence>
<comment type="caution">
    <text evidence="10">The sequence shown here is derived from an EMBL/GenBank/DDBJ whole genome shotgun (WGS) entry which is preliminary data.</text>
</comment>
<dbReference type="InterPro" id="IPR011050">
    <property type="entry name" value="Pectin_lyase_fold/virulence"/>
</dbReference>
<dbReference type="UniPathway" id="UPA00545">
    <property type="reaction ID" value="UER00823"/>
</dbReference>
<dbReference type="OrthoDB" id="583724at2759"/>
<dbReference type="PROSITE" id="PS00503">
    <property type="entry name" value="PECTINESTERASE_2"/>
    <property type="match status" value="1"/>
</dbReference>